<dbReference type="InterPro" id="IPR015421">
    <property type="entry name" value="PyrdxlP-dep_Trfase_major"/>
</dbReference>
<keyword evidence="3" id="KW-0032">Aminotransferase</keyword>
<proteinExistence type="predicted"/>
<dbReference type="InterPro" id="IPR015422">
    <property type="entry name" value="PyrdxlP-dep_Trfase_small"/>
</dbReference>
<dbReference type="AlphaFoldDB" id="A0AA37TI74"/>
<dbReference type="EMBL" id="BSPL01000017">
    <property type="protein sequence ID" value="GLS71539.1"/>
    <property type="molecule type" value="Genomic_DNA"/>
</dbReference>
<keyword evidence="4" id="KW-1185">Reference proteome</keyword>
<organism evidence="3 4">
    <name type="scientific">Methylobacterium tardum</name>
    <dbReference type="NCBI Taxonomy" id="374432"/>
    <lineage>
        <taxon>Bacteria</taxon>
        <taxon>Pseudomonadati</taxon>
        <taxon>Pseudomonadota</taxon>
        <taxon>Alphaproteobacteria</taxon>
        <taxon>Hyphomicrobiales</taxon>
        <taxon>Methylobacteriaceae</taxon>
        <taxon>Methylobacterium</taxon>
    </lineage>
</organism>
<dbReference type="Gene3D" id="3.40.640.10">
    <property type="entry name" value="Type I PLP-dependent aspartate aminotransferase-like (Major domain)"/>
    <property type="match status" value="1"/>
</dbReference>
<reference evidence="4" key="1">
    <citation type="journal article" date="2019" name="Int. J. Syst. Evol. Microbiol.">
        <title>The Global Catalogue of Microorganisms (GCM) 10K type strain sequencing project: providing services to taxonomists for standard genome sequencing and annotation.</title>
        <authorList>
            <consortium name="The Broad Institute Genomics Platform"/>
            <consortium name="The Broad Institute Genome Sequencing Center for Infectious Disease"/>
            <person name="Wu L."/>
            <person name="Ma J."/>
        </authorList>
    </citation>
    <scope>NUCLEOTIDE SEQUENCE [LARGE SCALE GENOMIC DNA]</scope>
    <source>
        <strain evidence="4">NBRC 103632</strain>
    </source>
</reference>
<name>A0AA37TI74_9HYPH</name>
<protein>
    <submittedName>
        <fullName evidence="3">Aminotransferase</fullName>
    </submittedName>
</protein>
<dbReference type="Gene3D" id="3.90.1150.10">
    <property type="entry name" value="Aspartate Aminotransferase, domain 1"/>
    <property type="match status" value="1"/>
</dbReference>
<keyword evidence="3" id="KW-0808">Transferase</keyword>
<gene>
    <name evidence="3" type="ORF">GCM10007890_35520</name>
</gene>
<dbReference type="InterPro" id="IPR000192">
    <property type="entry name" value="Aminotrans_V_dom"/>
</dbReference>
<dbReference type="Pfam" id="PF00266">
    <property type="entry name" value="Aminotran_5"/>
    <property type="match status" value="1"/>
</dbReference>
<dbReference type="GO" id="GO:0008483">
    <property type="term" value="F:transaminase activity"/>
    <property type="evidence" value="ECO:0007669"/>
    <property type="project" value="UniProtKB-KW"/>
</dbReference>
<keyword evidence="1" id="KW-0663">Pyridoxal phosphate</keyword>
<dbReference type="Proteomes" id="UP001157440">
    <property type="component" value="Unassembled WGS sequence"/>
</dbReference>
<comment type="caution">
    <text evidence="3">The sequence shown here is derived from an EMBL/GenBank/DDBJ whole genome shotgun (WGS) entry which is preliminary data.</text>
</comment>
<dbReference type="PANTHER" id="PTHR43586:SF15">
    <property type="entry name" value="BLR3095 PROTEIN"/>
    <property type="match status" value="1"/>
</dbReference>
<feature type="domain" description="Aminotransferase class V" evidence="2">
    <location>
        <begin position="51"/>
        <end position="261"/>
    </location>
</feature>
<dbReference type="SUPFAM" id="SSF53383">
    <property type="entry name" value="PLP-dependent transferases"/>
    <property type="match status" value="1"/>
</dbReference>
<evidence type="ECO:0000256" key="1">
    <source>
        <dbReference type="ARBA" id="ARBA00022898"/>
    </source>
</evidence>
<evidence type="ECO:0000313" key="3">
    <source>
        <dbReference type="EMBL" id="GLS71539.1"/>
    </source>
</evidence>
<dbReference type="PANTHER" id="PTHR43586">
    <property type="entry name" value="CYSTEINE DESULFURASE"/>
    <property type="match status" value="1"/>
</dbReference>
<accession>A0AA37TI74</accession>
<sequence>MWSAGLRHRGGAIKLRSVAPAGPILYGPAMSTAEELPSQRHLFEVPPEVSYLDAAAWSPLPRAVRAAGEAGILTKSRPWEHPREAIPAWAERARAAAAGLIGAAADDVAIVGSISHAMAVAARNIEPMPGGRLLRVADEFPSLRFAFDTLAAVHGLVVEEVAPPRDGDWTAAILDAIERPGAPPLALATLTPLHWTDGGLIDLDRLAPAVHRAGAALVIDATQAVGAVPVDVARWRPDFLAFPTYKWALGPYGLGFLYAAPHRQDGTAIEDNLGNRPPAVGARRYDRGELNDPVALPMAATGLELIAGWGVLAVTARLRGLTDRLAEAAATLPLSVAPRHLRAPHILGLRSPSGLPAGIVDRLRRRGVFVSERAQALRVSPHVWADEDDLARCLAALKDEFERETRHAPGT</sequence>
<evidence type="ECO:0000259" key="2">
    <source>
        <dbReference type="Pfam" id="PF00266"/>
    </source>
</evidence>
<evidence type="ECO:0000313" key="4">
    <source>
        <dbReference type="Proteomes" id="UP001157440"/>
    </source>
</evidence>
<dbReference type="InterPro" id="IPR015424">
    <property type="entry name" value="PyrdxlP-dep_Trfase"/>
</dbReference>